<proteinExistence type="predicted"/>
<reference evidence="2" key="1">
    <citation type="submission" date="2015-11" db="EMBL/GenBank/DDBJ databases">
        <title>De novo transcriptome assembly of four potential Pierce s Disease insect vectors from Arizona vineyards.</title>
        <authorList>
            <person name="Tassone E.E."/>
        </authorList>
    </citation>
    <scope>NUCLEOTIDE SEQUENCE</scope>
</reference>
<organism evidence="2">
    <name type="scientific">Graphocephala atropunctata</name>
    <dbReference type="NCBI Taxonomy" id="36148"/>
    <lineage>
        <taxon>Eukaryota</taxon>
        <taxon>Metazoa</taxon>
        <taxon>Ecdysozoa</taxon>
        <taxon>Arthropoda</taxon>
        <taxon>Hexapoda</taxon>
        <taxon>Insecta</taxon>
        <taxon>Pterygota</taxon>
        <taxon>Neoptera</taxon>
        <taxon>Paraneoptera</taxon>
        <taxon>Hemiptera</taxon>
        <taxon>Auchenorrhyncha</taxon>
        <taxon>Membracoidea</taxon>
        <taxon>Cicadellidae</taxon>
        <taxon>Cicadellinae</taxon>
        <taxon>Cicadellini</taxon>
        <taxon>Graphocephala</taxon>
    </lineage>
</organism>
<dbReference type="EMBL" id="GEBQ01014408">
    <property type="protein sequence ID" value="JAT25569.1"/>
    <property type="molecule type" value="Transcribed_RNA"/>
</dbReference>
<accession>A0A1B6LPN9</accession>
<feature type="non-terminal residue" evidence="2">
    <location>
        <position position="1"/>
    </location>
</feature>
<evidence type="ECO:0000313" key="2">
    <source>
        <dbReference type="EMBL" id="JAT25569.1"/>
    </source>
</evidence>
<name>A0A1B6LPN9_9HEMI</name>
<evidence type="ECO:0000256" key="1">
    <source>
        <dbReference type="SAM" id="MobiDB-lite"/>
    </source>
</evidence>
<gene>
    <name evidence="2" type="ORF">g.25528</name>
</gene>
<feature type="compositionally biased region" description="Basic residues" evidence="1">
    <location>
        <begin position="99"/>
        <end position="115"/>
    </location>
</feature>
<feature type="region of interest" description="Disordered" evidence="1">
    <location>
        <begin position="90"/>
        <end position="122"/>
    </location>
</feature>
<sequence length="122" mass="13544">SSNSRSISSAAFWTQLTLLVDEDEMPEKVNDRTTAIIKQKIAAKTKQLKSLLKQSLAPRGFSFRYPSLNTNVDTAAGAFKSAQSAIEVVRSATDDDQKKRKRKVKPFKAKKKKKPASTSNNE</sequence>
<protein>
    <submittedName>
        <fullName evidence="2">Uncharacterized protein</fullName>
    </submittedName>
</protein>
<dbReference type="AlphaFoldDB" id="A0A1B6LPN9"/>